<evidence type="ECO:0000259" key="1">
    <source>
        <dbReference type="PROSITE" id="PS50184"/>
    </source>
</evidence>
<dbReference type="AlphaFoldDB" id="A0A7R9J821"/>
<dbReference type="Pfam" id="PF00093">
    <property type="entry name" value="VWC"/>
    <property type="match status" value="1"/>
</dbReference>
<name>A0A7R9J821_TIMCA</name>
<feature type="domain" description="VWFC" evidence="1">
    <location>
        <begin position="58"/>
        <end position="111"/>
    </location>
</feature>
<organism evidence="2">
    <name type="scientific">Timema californicum</name>
    <name type="common">California timema</name>
    <name type="synonym">Walking stick</name>
    <dbReference type="NCBI Taxonomy" id="61474"/>
    <lineage>
        <taxon>Eukaryota</taxon>
        <taxon>Metazoa</taxon>
        <taxon>Ecdysozoa</taxon>
        <taxon>Arthropoda</taxon>
        <taxon>Hexapoda</taxon>
        <taxon>Insecta</taxon>
        <taxon>Pterygota</taxon>
        <taxon>Neoptera</taxon>
        <taxon>Polyneoptera</taxon>
        <taxon>Phasmatodea</taxon>
        <taxon>Timematodea</taxon>
        <taxon>Timematoidea</taxon>
        <taxon>Timematidae</taxon>
        <taxon>Timema</taxon>
    </lineage>
</organism>
<reference evidence="2" key="1">
    <citation type="submission" date="2020-11" db="EMBL/GenBank/DDBJ databases">
        <authorList>
            <person name="Tran Van P."/>
        </authorList>
    </citation>
    <scope>NUCLEOTIDE SEQUENCE</scope>
</reference>
<gene>
    <name evidence="2" type="ORF">TCMB3V08_LOCUS7044</name>
</gene>
<accession>A0A7R9J821</accession>
<dbReference type="Gene3D" id="6.20.200.20">
    <property type="match status" value="1"/>
</dbReference>
<proteinExistence type="predicted"/>
<dbReference type="SUPFAM" id="SSF57603">
    <property type="entry name" value="FnI-like domain"/>
    <property type="match status" value="1"/>
</dbReference>
<dbReference type="EMBL" id="OE182364">
    <property type="protein sequence ID" value="CAD7574431.1"/>
    <property type="molecule type" value="Genomic_DNA"/>
</dbReference>
<dbReference type="PROSITE" id="PS01208">
    <property type="entry name" value="VWFC_1"/>
    <property type="match status" value="1"/>
</dbReference>
<sequence length="142" mass="16602">MLLALRELQWYQHAEDLYDKKNSQIRLFGNWAEPQVMGNARMYQDLLRVTPYYLSTRGIWVSMGKSYHLDRCTHCICQNGTSVCRRTACPVLECPPEKQLTTPGHCCPHCPLRWEKEFKTTCTVGGHTYEASTQFTHVDFYY</sequence>
<protein>
    <submittedName>
        <fullName evidence="2">(California timema) hypothetical protein</fullName>
    </submittedName>
</protein>
<dbReference type="InterPro" id="IPR001007">
    <property type="entry name" value="VWF_dom"/>
</dbReference>
<dbReference type="PROSITE" id="PS50184">
    <property type="entry name" value="VWFC_2"/>
    <property type="match status" value="1"/>
</dbReference>
<evidence type="ECO:0000313" key="2">
    <source>
        <dbReference type="EMBL" id="CAD7574431.1"/>
    </source>
</evidence>